<proteinExistence type="predicted"/>
<name>G5GIZ0_9FIRM</name>
<sequence length="226" mass="26729">MNSMLVKELYEIKANPLEYMEGEADLERLVSYIIGFSAAEAVYKINDDIVGKEFSDFVKKRHNIALETIQWITALRWITADDKSAFKRFYYELDSFINENNKEIFSMEDNGAVSYAKQEKGIKPDLLCSHIENMRERPGMWLGTKDVERMYFFIKGFIKAELIIHGIAKEHPFEGLTHNFTNFVRQVYNIKENVSWLKILEFKSENKEEALEKFYCLFDDYRKTFD</sequence>
<protein>
    <submittedName>
        <fullName evidence="1">Uncharacterized protein</fullName>
    </submittedName>
</protein>
<dbReference type="AlphaFoldDB" id="G5GIZ0"/>
<organism evidence="1 2">
    <name type="scientific">Johnsonella ignava ATCC 51276</name>
    <dbReference type="NCBI Taxonomy" id="679200"/>
    <lineage>
        <taxon>Bacteria</taxon>
        <taxon>Bacillati</taxon>
        <taxon>Bacillota</taxon>
        <taxon>Clostridia</taxon>
        <taxon>Lachnospirales</taxon>
        <taxon>Lachnospiraceae</taxon>
        <taxon>Johnsonella</taxon>
    </lineage>
</organism>
<dbReference type="Proteomes" id="UP000003011">
    <property type="component" value="Unassembled WGS sequence"/>
</dbReference>
<accession>G5GIZ0</accession>
<dbReference type="RefSeq" id="WP_005541225.1">
    <property type="nucleotide sequence ID" value="NZ_JH378833.1"/>
</dbReference>
<evidence type="ECO:0000313" key="2">
    <source>
        <dbReference type="Proteomes" id="UP000003011"/>
    </source>
</evidence>
<keyword evidence="2" id="KW-1185">Reference proteome</keyword>
<dbReference type="HOGENOM" id="CLU_1223393_0_0_9"/>
<dbReference type="EMBL" id="ACZL01000023">
    <property type="protein sequence ID" value="EHI55394.1"/>
    <property type="molecule type" value="Genomic_DNA"/>
</dbReference>
<dbReference type="STRING" id="679200.HMPREF9333_01530"/>
<gene>
    <name evidence="1" type="ORF">HMPREF9333_01530</name>
</gene>
<comment type="caution">
    <text evidence="1">The sequence shown here is derived from an EMBL/GenBank/DDBJ whole genome shotgun (WGS) entry which is preliminary data.</text>
</comment>
<evidence type="ECO:0000313" key="1">
    <source>
        <dbReference type="EMBL" id="EHI55394.1"/>
    </source>
</evidence>
<reference evidence="1 2" key="1">
    <citation type="submission" date="2011-08" db="EMBL/GenBank/DDBJ databases">
        <title>The Genome Sequence of Johnsonella ignava ATCC 51276.</title>
        <authorList>
            <consortium name="The Broad Institute Genome Sequencing Platform"/>
            <person name="Earl A."/>
            <person name="Ward D."/>
            <person name="Feldgarden M."/>
            <person name="Gevers D."/>
            <person name="Izard J."/>
            <person name="Blanton J.M."/>
            <person name="Baranova O.V."/>
            <person name="Dewhirst F.E."/>
            <person name="Young S.K."/>
            <person name="Zeng Q."/>
            <person name="Gargeya S."/>
            <person name="Fitzgerald M."/>
            <person name="Haas B."/>
            <person name="Abouelleil A."/>
            <person name="Alvarado L."/>
            <person name="Arachchi H.M."/>
            <person name="Berlin A."/>
            <person name="Brown A."/>
            <person name="Chapman S.B."/>
            <person name="Chen Z."/>
            <person name="Dunbar C."/>
            <person name="Freedman E."/>
            <person name="Gearin G."/>
            <person name="Gellesch M."/>
            <person name="Goldberg J."/>
            <person name="Griggs A."/>
            <person name="Gujja S."/>
            <person name="Heiman D."/>
            <person name="Howarth C."/>
            <person name="Larson L."/>
            <person name="Lui A."/>
            <person name="MacDonald P.J.P."/>
            <person name="Montmayeur A."/>
            <person name="Murphy C."/>
            <person name="Neiman D."/>
            <person name="Pearson M."/>
            <person name="Priest M."/>
            <person name="Roberts A."/>
            <person name="Saif S."/>
            <person name="Shea T."/>
            <person name="Shenoy N."/>
            <person name="Sisk P."/>
            <person name="Stolte C."/>
            <person name="Sykes S."/>
            <person name="Wortman J."/>
            <person name="Nusbaum C."/>
            <person name="Birren B."/>
        </authorList>
    </citation>
    <scope>NUCLEOTIDE SEQUENCE [LARGE SCALE GENOMIC DNA]</scope>
    <source>
        <strain evidence="1 2">ATCC 51276</strain>
    </source>
</reference>
<dbReference type="OrthoDB" id="2617173at2"/>